<gene>
    <name evidence="2" type="ORF">L3049_10060</name>
</gene>
<comment type="caution">
    <text evidence="2">The sequence shown here is derived from an EMBL/GenBank/DDBJ whole genome shotgun (WGS) entry which is preliminary data.</text>
</comment>
<keyword evidence="1" id="KW-0472">Membrane</keyword>
<reference evidence="2 3" key="1">
    <citation type="submission" date="2022-01" db="EMBL/GenBank/DDBJ databases">
        <title>Labilibaculum sp. nov, a marine bacterium isolated from Antarctica.</title>
        <authorList>
            <person name="Dai W."/>
        </authorList>
    </citation>
    <scope>NUCLEOTIDE SEQUENCE [LARGE SCALE GENOMIC DNA]</scope>
    <source>
        <strain evidence="2 3">DW002</strain>
    </source>
</reference>
<evidence type="ECO:0008006" key="4">
    <source>
        <dbReference type="Google" id="ProtNLM"/>
    </source>
</evidence>
<keyword evidence="3" id="KW-1185">Reference proteome</keyword>
<dbReference type="RefSeq" id="WP_275109680.1">
    <property type="nucleotide sequence ID" value="NZ_JAKJSC010000001.1"/>
</dbReference>
<dbReference type="Proteomes" id="UP001528920">
    <property type="component" value="Unassembled WGS sequence"/>
</dbReference>
<proteinExistence type="predicted"/>
<dbReference type="EMBL" id="JAKJSC010000001">
    <property type="protein sequence ID" value="MDE5418353.1"/>
    <property type="molecule type" value="Genomic_DNA"/>
</dbReference>
<evidence type="ECO:0000313" key="2">
    <source>
        <dbReference type="EMBL" id="MDE5418353.1"/>
    </source>
</evidence>
<keyword evidence="1" id="KW-0812">Transmembrane</keyword>
<name>A0ABT5VSF5_9BACT</name>
<keyword evidence="1" id="KW-1133">Transmembrane helix</keyword>
<protein>
    <recommendedName>
        <fullName evidence="4">YcxB-like protein domain-containing protein</fullName>
    </recommendedName>
</protein>
<feature type="transmembrane region" description="Helical" evidence="1">
    <location>
        <begin position="86"/>
        <end position="106"/>
    </location>
</feature>
<accession>A0ABT5VSF5</accession>
<evidence type="ECO:0000313" key="3">
    <source>
        <dbReference type="Proteomes" id="UP001528920"/>
    </source>
</evidence>
<sequence>MMDYTDSKYIGFNREEDITELENLSNLFVVISEYDNEKNLLEIGKTYSSFISILLDIFFLLVFLISSYLILFTDMNLNIFEINNPFISKLIILGLVTIGLASIAYLRIANAKYTNKLVFNFDKKLLTLVNLDPLGKSFYENVNFDFYEIRKFRTRIVNSADKYYSRNRRSILIIETKDDKEYPLFVFGATRLFSFNEKRFTDLLNSILRV</sequence>
<feature type="transmembrane region" description="Helical" evidence="1">
    <location>
        <begin position="50"/>
        <end position="71"/>
    </location>
</feature>
<organism evidence="2 3">
    <name type="scientific">Paralabilibaculum antarcticum</name>
    <dbReference type="NCBI Taxonomy" id="2912572"/>
    <lineage>
        <taxon>Bacteria</taxon>
        <taxon>Pseudomonadati</taxon>
        <taxon>Bacteroidota</taxon>
        <taxon>Bacteroidia</taxon>
        <taxon>Marinilabiliales</taxon>
        <taxon>Marinifilaceae</taxon>
        <taxon>Paralabilibaculum</taxon>
    </lineage>
</organism>
<evidence type="ECO:0000256" key="1">
    <source>
        <dbReference type="SAM" id="Phobius"/>
    </source>
</evidence>